<dbReference type="InterPro" id="IPR004182">
    <property type="entry name" value="GRAM"/>
</dbReference>
<evidence type="ECO:0000256" key="1">
    <source>
        <dbReference type="ARBA" id="ARBA00022468"/>
    </source>
</evidence>
<keyword evidence="2" id="KW-0677">Repeat</keyword>
<dbReference type="CDD" id="cd13351">
    <property type="entry name" value="PH-GRAM1_TCB1D9_TCB1D9B"/>
    <property type="match status" value="1"/>
</dbReference>
<reference evidence="7 8" key="1">
    <citation type="submission" date="2022-05" db="EMBL/GenBank/DDBJ databases">
        <authorList>
            <consortium name="Genoscope - CEA"/>
            <person name="William W."/>
        </authorList>
    </citation>
    <scope>NUCLEOTIDE SEQUENCE [LARGE SCALE GENOMIC DNA]</scope>
</reference>
<feature type="compositionally biased region" description="Basic and acidic residues" evidence="4">
    <location>
        <begin position="914"/>
        <end position="924"/>
    </location>
</feature>
<dbReference type="PANTHER" id="PTHR47666">
    <property type="entry name" value="PROTEIN VASCULAR ASSOCIATED DEATH 1, CHLOROPLASTIC"/>
    <property type="match status" value="1"/>
</dbReference>
<accession>A0ABN8LFR8</accession>
<dbReference type="SMART" id="SM00568">
    <property type="entry name" value="GRAM"/>
    <property type="match status" value="2"/>
</dbReference>
<evidence type="ECO:0000256" key="2">
    <source>
        <dbReference type="ARBA" id="ARBA00022737"/>
    </source>
</evidence>
<proteinExistence type="predicted"/>
<feature type="domain" description="EF-hand" evidence="6">
    <location>
        <begin position="846"/>
        <end position="876"/>
    </location>
</feature>
<dbReference type="InterPro" id="IPR018247">
    <property type="entry name" value="EF_Hand_1_Ca_BS"/>
</dbReference>
<dbReference type="Gene3D" id="1.10.238.10">
    <property type="entry name" value="EF-hand"/>
    <property type="match status" value="1"/>
</dbReference>
<dbReference type="Gene3D" id="1.10.8.270">
    <property type="entry name" value="putative rabgap domain of human tbc1 domain family member 14 like domains"/>
    <property type="match status" value="1"/>
</dbReference>
<gene>
    <name evidence="7" type="ORF">PEVE_00004732</name>
</gene>
<dbReference type="PROSITE" id="PS50086">
    <property type="entry name" value="TBC_RABGAP"/>
    <property type="match status" value="1"/>
</dbReference>
<dbReference type="PROSITE" id="PS00018">
    <property type="entry name" value="EF_HAND_1"/>
    <property type="match status" value="1"/>
</dbReference>
<dbReference type="InterPro" id="IPR035969">
    <property type="entry name" value="Rab-GAP_TBC_sf"/>
</dbReference>
<feature type="region of interest" description="Disordered" evidence="4">
    <location>
        <begin position="1135"/>
        <end position="1221"/>
    </location>
</feature>
<comment type="caution">
    <text evidence="7">The sequence shown here is derived from an EMBL/GenBank/DDBJ whole genome shotgun (WGS) entry which is preliminary data.</text>
</comment>
<dbReference type="InterPro" id="IPR036014">
    <property type="entry name" value="TCB1D9/TCB1D9B_PH-GRAM1"/>
</dbReference>
<dbReference type="InterPro" id="IPR002048">
    <property type="entry name" value="EF_hand_dom"/>
</dbReference>
<protein>
    <recommendedName>
        <fullName evidence="9">TBC1 domain family member 9</fullName>
    </recommendedName>
</protein>
<evidence type="ECO:0000313" key="7">
    <source>
        <dbReference type="EMBL" id="CAH3014735.1"/>
    </source>
</evidence>
<evidence type="ECO:0000256" key="3">
    <source>
        <dbReference type="ARBA" id="ARBA00022837"/>
    </source>
</evidence>
<keyword evidence="1" id="KW-0343">GTPase activation</keyword>
<dbReference type="EMBL" id="CALNXI010000013">
    <property type="protein sequence ID" value="CAH3014735.1"/>
    <property type="molecule type" value="Genomic_DNA"/>
</dbReference>
<dbReference type="Gene3D" id="2.30.29.30">
    <property type="entry name" value="Pleckstrin-homology domain (PH domain)/Phosphotyrosine-binding domain (PTB)"/>
    <property type="match status" value="2"/>
</dbReference>
<evidence type="ECO:0000313" key="8">
    <source>
        <dbReference type="Proteomes" id="UP001159427"/>
    </source>
</evidence>
<feature type="compositionally biased region" description="Polar residues" evidence="4">
    <location>
        <begin position="1135"/>
        <end position="1147"/>
    </location>
</feature>
<feature type="region of interest" description="Disordered" evidence="4">
    <location>
        <begin position="914"/>
        <end position="966"/>
    </location>
</feature>
<dbReference type="Pfam" id="PF00566">
    <property type="entry name" value="RabGAP-TBC"/>
    <property type="match status" value="1"/>
</dbReference>
<dbReference type="PROSITE" id="PS50222">
    <property type="entry name" value="EF_HAND_2"/>
    <property type="match status" value="1"/>
</dbReference>
<dbReference type="CDD" id="cd13354">
    <property type="entry name" value="PH-GRAM2_TCB1D9_TCB1D9B"/>
    <property type="match status" value="1"/>
</dbReference>
<evidence type="ECO:0000259" key="6">
    <source>
        <dbReference type="PROSITE" id="PS50222"/>
    </source>
</evidence>
<evidence type="ECO:0000259" key="5">
    <source>
        <dbReference type="PROSITE" id="PS50086"/>
    </source>
</evidence>
<evidence type="ECO:0008006" key="9">
    <source>
        <dbReference type="Google" id="ProtNLM"/>
    </source>
</evidence>
<dbReference type="Pfam" id="PF02893">
    <property type="entry name" value="GRAM"/>
    <property type="match status" value="2"/>
</dbReference>
<feature type="compositionally biased region" description="Basic and acidic residues" evidence="4">
    <location>
        <begin position="946"/>
        <end position="964"/>
    </location>
</feature>
<dbReference type="InterPro" id="IPR000195">
    <property type="entry name" value="Rab-GAP-TBC_dom"/>
</dbReference>
<dbReference type="Proteomes" id="UP001159427">
    <property type="component" value="Unassembled WGS sequence"/>
</dbReference>
<dbReference type="InterPro" id="IPR011993">
    <property type="entry name" value="PH-like_dom_sf"/>
</dbReference>
<dbReference type="SUPFAM" id="SSF47473">
    <property type="entry name" value="EF-hand"/>
    <property type="match status" value="1"/>
</dbReference>
<sequence>MWIKPEEVLLANALWVTERANPYFVLQRRKGHGGGGLTSLLIGTLDNVLDTKPAPFRILLQLPSSDISYVIASAASFSEIEADWNWLAKYLLETLEAIESDEDVKEFVKAKIESLVASVTTDQDVVTETETSRFKSATIRFHRIFNIPADEKLVNYYSCSYWKGRVPRQGWLYLSVNYMCFYSFLMGKEARLVIRWLDVVSLERSSSVLFTDGVKVATREGEFSFSLLLHITETFGLMEQLANLAMRQLLSEEGYEEDKTLPLLTKNRGKSIKKMPSLKRDLDARAQSEFYRNLFRLPVEEKLDGHCECTLWSPHEKGHEWGVLYCSPNYLCFSSKIRQLLSVVIPMREISLVEKVETSALIPNAVHITTKSKMNFLFASLRDRDYLTRLISDFLAKTPEPKSNDKDEWIFGSSPPKKKPTFQPPLTTVFSSTPTDHVNAKETVKEHLWRLHFAEYGRGVCMYRTVKTHDLILKGVPDSLRAEVWLIFSGAINQIQTHPGYYATYVDECEGKNSLATEEIERDLHRSLPEHPAFQSEVGIAALRRVLTAYAWRNPSIGYCQAMNIVASVLLLYCTEEEAFWLLVAVCERLLPDYYNTRVVGALVDQGVFEDLTRDHLPELYDHLMELGILNMISLSWFLTLFLSVMPFSSAVSIMDCFFYDGAKVLFQIALATLDANRNKLLAVQDDGEAMTVLGNYLEHVTNRDANVPPSNQGASNRNTGHHNTVDVANLILESYQKFGFIAADTIDSMRNAQRLKVVQGLEDSMRRNAARSIGLEACLFQQKELEQLYAVFKAGHLLTRNHGEAKDTPPQFPLIQNQCIDLERFKPLFECLTNWGTGEIGPILAKRAFKVIDEDEDGLITFREFAQGLGIICNGETHDRLLFMYRMHVPPAICDDTRDNSDAESIDSCVELKESGSSEDLSRDQPPQSQCVAEERPISVLATRASEERNRNNSENNEDKKVTEIPPMSQENFIMLWKTLYSLFRELPNEQEMYQSIASVGNMLLKLGEFGGELETSGEKTADQKTESVAMDRFMDPLHVAELESSTSNSVNLVVEPNEVTVTSELGCPQLVKEALMDAARSSESSLSSPVRSSNGEDFVLVGSDDGFSTPEQVPSNEESTLDTLGEVYNKLTLGNTVSSPGSVSKATDAADIRTTHSTDLNSRSLVEKQGDQNKGNLTTQSHDKRSSGTFGMDQSVEGPSSGTLGVDQSIDEPLESNERPASGMLDLDWSICFEQFLASMLTEPYLVHYFEETVDVVQRLKKMKTEGMGSFRNASKTSLHSAE</sequence>
<evidence type="ECO:0000256" key="4">
    <source>
        <dbReference type="SAM" id="MobiDB-lite"/>
    </source>
</evidence>
<keyword evidence="3" id="KW-0106">Calcium</keyword>
<dbReference type="Gene3D" id="1.10.472.80">
    <property type="entry name" value="Ypt/Rab-GAP domain of gyp1p, domain 3"/>
    <property type="match status" value="1"/>
</dbReference>
<dbReference type="PANTHER" id="PTHR47666:SF1">
    <property type="entry name" value="PROTEIN VASCULAR ASSOCIATED DEATH 1, CHLOROPLASTIC"/>
    <property type="match status" value="1"/>
</dbReference>
<dbReference type="SMART" id="SM00164">
    <property type="entry name" value="TBC"/>
    <property type="match status" value="1"/>
</dbReference>
<dbReference type="InterPro" id="IPR011992">
    <property type="entry name" value="EF-hand-dom_pair"/>
</dbReference>
<dbReference type="InterPro" id="IPR036017">
    <property type="entry name" value="TCB1D9/TCB1D9B_PH-GRAM2"/>
</dbReference>
<name>A0ABN8LFR8_9CNID</name>
<organism evidence="7 8">
    <name type="scientific">Porites evermanni</name>
    <dbReference type="NCBI Taxonomy" id="104178"/>
    <lineage>
        <taxon>Eukaryota</taxon>
        <taxon>Metazoa</taxon>
        <taxon>Cnidaria</taxon>
        <taxon>Anthozoa</taxon>
        <taxon>Hexacorallia</taxon>
        <taxon>Scleractinia</taxon>
        <taxon>Fungiina</taxon>
        <taxon>Poritidae</taxon>
        <taxon>Porites</taxon>
    </lineage>
</organism>
<dbReference type="SUPFAM" id="SSF47923">
    <property type="entry name" value="Ypt/Rab-GAP domain of gyp1p"/>
    <property type="match status" value="2"/>
</dbReference>
<keyword evidence="8" id="KW-1185">Reference proteome</keyword>
<feature type="domain" description="Rab-GAP TBC" evidence="5">
    <location>
        <begin position="475"/>
        <end position="662"/>
    </location>
</feature>